<dbReference type="GO" id="GO:0006457">
    <property type="term" value="P:protein folding"/>
    <property type="evidence" value="ECO:0007669"/>
    <property type="project" value="InterPro"/>
</dbReference>
<dbReference type="GO" id="GO:1990113">
    <property type="term" value="P:RNA polymerase I assembly"/>
    <property type="evidence" value="ECO:0007669"/>
    <property type="project" value="TreeGrafter"/>
</dbReference>
<dbReference type="PANTHER" id="PTHR12674:SF2">
    <property type="entry name" value="PREFOLDIN SUBUNIT 5"/>
    <property type="match status" value="1"/>
</dbReference>
<reference evidence="2" key="2">
    <citation type="submission" date="2025-09" db="UniProtKB">
        <authorList>
            <consortium name="Ensembl"/>
        </authorList>
    </citation>
    <scope>IDENTIFICATION</scope>
</reference>
<evidence type="ECO:0000313" key="2">
    <source>
        <dbReference type="Ensembl" id="ENSEBUP00000011747.1"/>
    </source>
</evidence>
<dbReference type="OMA" id="RNTEQGQ"/>
<dbReference type="AlphaFoldDB" id="A0A8C4Q9W3"/>
<dbReference type="InterPro" id="IPR011599">
    <property type="entry name" value="PFD_alpha_archaea"/>
</dbReference>
<evidence type="ECO:0000313" key="3">
    <source>
        <dbReference type="Proteomes" id="UP000694388"/>
    </source>
</evidence>
<dbReference type="GeneTree" id="ENSGT00390000008783"/>
<sequence length="129" mass="14469">MAQPQAVPISQLALPQLEALKSQVEQEVDFFSASMQQLKIAQSKLKVSKESLKIMNKDIADKEILVPLTSSMYVPGQLSNVNHVIVDIGTGYYVQKRKVEYIGEQKDKVLPMLQEKLMMRQGKVLPGLI</sequence>
<protein>
    <submittedName>
        <fullName evidence="2">Prefoldin subunit 5</fullName>
    </submittedName>
</protein>
<dbReference type="SUPFAM" id="SSF46579">
    <property type="entry name" value="Prefoldin"/>
    <property type="match status" value="1"/>
</dbReference>
<comment type="similarity">
    <text evidence="1">Belongs to the prefoldin subunit alpha family.</text>
</comment>
<dbReference type="PANTHER" id="PTHR12674">
    <property type="entry name" value="PREFOLDIN SUBUNIT 5"/>
    <property type="match status" value="1"/>
</dbReference>
<dbReference type="InterPro" id="IPR004127">
    <property type="entry name" value="Prefoldin_subunit_alpha"/>
</dbReference>
<evidence type="ECO:0000256" key="1">
    <source>
        <dbReference type="ARBA" id="ARBA00010048"/>
    </source>
</evidence>
<organism evidence="2 3">
    <name type="scientific">Eptatretus burgeri</name>
    <name type="common">Inshore hagfish</name>
    <dbReference type="NCBI Taxonomy" id="7764"/>
    <lineage>
        <taxon>Eukaryota</taxon>
        <taxon>Metazoa</taxon>
        <taxon>Chordata</taxon>
        <taxon>Craniata</taxon>
        <taxon>Vertebrata</taxon>
        <taxon>Cyclostomata</taxon>
        <taxon>Myxini</taxon>
        <taxon>Myxiniformes</taxon>
        <taxon>Myxinidae</taxon>
        <taxon>Eptatretinae</taxon>
        <taxon>Eptatretus</taxon>
    </lineage>
</organism>
<accession>A0A8C4Q9W3</accession>
<dbReference type="GO" id="GO:0016272">
    <property type="term" value="C:prefoldin complex"/>
    <property type="evidence" value="ECO:0007669"/>
    <property type="project" value="InterPro"/>
</dbReference>
<proteinExistence type="inferred from homology"/>
<dbReference type="Ensembl" id="ENSEBUT00000012322.1">
    <property type="protein sequence ID" value="ENSEBUP00000011747.1"/>
    <property type="gene ID" value="ENSEBUG00000007522.1"/>
</dbReference>
<dbReference type="GO" id="GO:0005737">
    <property type="term" value="C:cytoplasm"/>
    <property type="evidence" value="ECO:0007669"/>
    <property type="project" value="TreeGrafter"/>
</dbReference>
<name>A0A8C4Q9W3_EPTBU</name>
<dbReference type="NCBIfam" id="TIGR00293">
    <property type="entry name" value="prefoldin subunit alpha"/>
    <property type="match status" value="1"/>
</dbReference>
<dbReference type="Proteomes" id="UP000694388">
    <property type="component" value="Unplaced"/>
</dbReference>
<dbReference type="GO" id="GO:1990114">
    <property type="term" value="P:RNA polymerase II core complex assembly"/>
    <property type="evidence" value="ECO:0007669"/>
    <property type="project" value="TreeGrafter"/>
</dbReference>
<dbReference type="GO" id="GO:0051082">
    <property type="term" value="F:unfolded protein binding"/>
    <property type="evidence" value="ECO:0007669"/>
    <property type="project" value="InterPro"/>
</dbReference>
<dbReference type="CDD" id="cd23157">
    <property type="entry name" value="Prefoldin_5"/>
    <property type="match status" value="1"/>
</dbReference>
<dbReference type="GO" id="GO:1990115">
    <property type="term" value="P:RNA polymerase III assembly"/>
    <property type="evidence" value="ECO:0007669"/>
    <property type="project" value="TreeGrafter"/>
</dbReference>
<keyword evidence="3" id="KW-1185">Reference proteome</keyword>
<dbReference type="InterPro" id="IPR009053">
    <property type="entry name" value="Prefoldin"/>
</dbReference>
<dbReference type="Pfam" id="PF02996">
    <property type="entry name" value="Prefoldin"/>
    <property type="match status" value="1"/>
</dbReference>
<reference evidence="2" key="1">
    <citation type="submission" date="2025-08" db="UniProtKB">
        <authorList>
            <consortium name="Ensembl"/>
        </authorList>
    </citation>
    <scope>IDENTIFICATION</scope>
</reference>
<dbReference type="Gene3D" id="1.10.287.370">
    <property type="match status" value="1"/>
</dbReference>